<feature type="signal peptide" evidence="1">
    <location>
        <begin position="1"/>
        <end position="22"/>
    </location>
</feature>
<dbReference type="Pfam" id="PF18744">
    <property type="entry name" value="SNAD1"/>
    <property type="match status" value="1"/>
</dbReference>
<dbReference type="InterPro" id="IPR040958">
    <property type="entry name" value="SNAD1"/>
</dbReference>
<dbReference type="AlphaFoldDB" id="A0A8B9GRU9"/>
<keyword evidence="1" id="KW-0732">Signal</keyword>
<sequence length="260" mass="29223">MGLSGSLRALVLLSLLAVGCRSAKPDPGKVDIDALADIIKFFDDNYKKLEKKEVVRQYAVAINVAEKQCKENFAPDDRNFLTNESLTHDQIKSKIYDENVALYEGQELIAAGTLKKRKYNRHSESILMNPTDCSESSPMTKLLNKTKDGCVVFYTYNSPCAQTCTNTSSPYNILGALEEWRKRGGLKAFVFQKIWKYDENKAYLEEVFKAITQYVPLYRCLPSKGCYECVQKGNINQNGVQSGNINQDCVQSGNINHVST</sequence>
<dbReference type="Ensembl" id="ENSAMXT00005001700.1">
    <property type="protein sequence ID" value="ENSAMXP00005001527.1"/>
    <property type="gene ID" value="ENSAMXG00005000881.1"/>
</dbReference>
<protein>
    <recommendedName>
        <fullName evidence="4">CMP/dCMP-type deaminase domain-containing protein</fullName>
    </recommendedName>
</protein>
<organism evidence="2 3">
    <name type="scientific">Astyanax mexicanus</name>
    <name type="common">Blind cave fish</name>
    <name type="synonym">Astyanax fasciatus mexicanus</name>
    <dbReference type="NCBI Taxonomy" id="7994"/>
    <lineage>
        <taxon>Eukaryota</taxon>
        <taxon>Metazoa</taxon>
        <taxon>Chordata</taxon>
        <taxon>Craniata</taxon>
        <taxon>Vertebrata</taxon>
        <taxon>Euteleostomi</taxon>
        <taxon>Actinopterygii</taxon>
        <taxon>Neopterygii</taxon>
        <taxon>Teleostei</taxon>
        <taxon>Ostariophysi</taxon>
        <taxon>Characiformes</taxon>
        <taxon>Characoidei</taxon>
        <taxon>Acestrorhamphidae</taxon>
        <taxon>Acestrorhamphinae</taxon>
        <taxon>Astyanax</taxon>
    </lineage>
</organism>
<dbReference type="Proteomes" id="UP000694621">
    <property type="component" value="Unplaced"/>
</dbReference>
<reference evidence="2" key="1">
    <citation type="submission" date="2025-08" db="UniProtKB">
        <authorList>
            <consortium name="Ensembl"/>
        </authorList>
    </citation>
    <scope>IDENTIFICATION</scope>
</reference>
<proteinExistence type="predicted"/>
<name>A0A8B9GRU9_ASTMX</name>
<dbReference type="OrthoDB" id="8554583at2759"/>
<evidence type="ECO:0000256" key="1">
    <source>
        <dbReference type="SAM" id="SignalP"/>
    </source>
</evidence>
<accession>A0A8B9GRU9</accession>
<evidence type="ECO:0000313" key="3">
    <source>
        <dbReference type="Proteomes" id="UP000694621"/>
    </source>
</evidence>
<feature type="chain" id="PRO_5034616077" description="CMP/dCMP-type deaminase domain-containing protein" evidence="1">
    <location>
        <begin position="23"/>
        <end position="260"/>
    </location>
</feature>
<evidence type="ECO:0000313" key="2">
    <source>
        <dbReference type="Ensembl" id="ENSAMXP00005001527.1"/>
    </source>
</evidence>
<evidence type="ECO:0008006" key="4">
    <source>
        <dbReference type="Google" id="ProtNLM"/>
    </source>
</evidence>